<dbReference type="EMBL" id="JADNYJ010000161">
    <property type="protein sequence ID" value="KAF8878158.1"/>
    <property type="molecule type" value="Genomic_DNA"/>
</dbReference>
<evidence type="ECO:0000256" key="6">
    <source>
        <dbReference type="ARBA" id="ARBA00023049"/>
    </source>
</evidence>
<dbReference type="GO" id="GO:0004222">
    <property type="term" value="F:metalloendopeptidase activity"/>
    <property type="evidence" value="ECO:0007669"/>
    <property type="project" value="InterPro"/>
</dbReference>
<comment type="similarity">
    <text evidence="1 8">Belongs to the peptidase M3 family.</text>
</comment>
<dbReference type="OrthoDB" id="534666at2759"/>
<keyword evidence="6 8" id="KW-0482">Metalloprotease</keyword>
<keyword evidence="4 8" id="KW-0378">Hydrolase</keyword>
<accession>A0A9P5THG9</accession>
<evidence type="ECO:0000313" key="10">
    <source>
        <dbReference type="EMBL" id="KAF8878158.1"/>
    </source>
</evidence>
<evidence type="ECO:0000313" key="11">
    <source>
        <dbReference type="Proteomes" id="UP000724874"/>
    </source>
</evidence>
<evidence type="ECO:0000256" key="2">
    <source>
        <dbReference type="ARBA" id="ARBA00022670"/>
    </source>
</evidence>
<dbReference type="InterPro" id="IPR024080">
    <property type="entry name" value="Neurolysin/TOP_N"/>
</dbReference>
<dbReference type="GO" id="GO:0006508">
    <property type="term" value="P:proteolysis"/>
    <property type="evidence" value="ECO:0007669"/>
    <property type="project" value="UniProtKB-KW"/>
</dbReference>
<sequence length="527" mass="60804">MTLTPPQPPPALSIEQYKIVLDKVEALEPLDCNFEPIAITNAHIGFGEITGQLKFYKNVSLRRRFRDTADKAESPLDDFEVERSMRLDVFAAKVSAEGNIKRSNLWTKLSSEERRLVEKMVEKNGLSLPTDTRAELAVLKKELKQVCFGVQELQGIPQEELNRFTKSTEGDKDVYIVKFKGNDLASTVRILSLHLDLHLETRKILKIRKRAHEAQGARLAVNVPLFSRAMELRCKIATLLGYDTWADYVTEIKMAKSGKTQGDPFDGKFYEWDHGYHHFPVAVVVPVVLSIYKDLFSLKFEELNDASTWHPEKDAKDESGFLRYFYLDLSPRPGKYSHNAVWLLLEGHELPDKKRAYPVLEMVANLAKPTPEKPALIRYHDVWTFVHEMGLVFHSLLNKTQFARFHGFNVTYDFEEAPLLMLVDWCWEPKILEKLSSHYETKEPLSPELVEKLIKTRYMNTGLFYLHQVFQAKIKMVTLTLDPARGKRYRDIVRYPGGSRDEMEILQEFIGRLPNNEAFIRQILGTA</sequence>
<evidence type="ECO:0000256" key="7">
    <source>
        <dbReference type="ARBA" id="ARBA00025208"/>
    </source>
</evidence>
<evidence type="ECO:0000256" key="1">
    <source>
        <dbReference type="ARBA" id="ARBA00006040"/>
    </source>
</evidence>
<dbReference type="AlphaFoldDB" id="A0A9P5THG9"/>
<dbReference type="PANTHER" id="PTHR11804">
    <property type="entry name" value="PROTEASE M3 THIMET OLIGOPEPTIDASE-RELATED"/>
    <property type="match status" value="1"/>
</dbReference>
<dbReference type="InterPro" id="IPR001567">
    <property type="entry name" value="Pept_M3A_M3B_dom"/>
</dbReference>
<keyword evidence="5 8" id="KW-0862">Zinc</keyword>
<name>A0A9P5THG9_GYMJU</name>
<comment type="caution">
    <text evidence="10">The sequence shown here is derived from an EMBL/GenBank/DDBJ whole genome shotgun (WGS) entry which is preliminary data.</text>
</comment>
<comment type="cofactor">
    <cofactor evidence="8">
        <name>Zn(2+)</name>
        <dbReference type="ChEBI" id="CHEBI:29105"/>
    </cofactor>
    <text evidence="8">Binds 1 zinc ion.</text>
</comment>
<evidence type="ECO:0000256" key="3">
    <source>
        <dbReference type="ARBA" id="ARBA00022723"/>
    </source>
</evidence>
<dbReference type="Gene3D" id="1.20.1050.40">
    <property type="entry name" value="Endopeptidase. Chain P, domain 1"/>
    <property type="match status" value="1"/>
</dbReference>
<keyword evidence="11" id="KW-1185">Reference proteome</keyword>
<keyword evidence="3 8" id="KW-0479">Metal-binding</keyword>
<dbReference type="Proteomes" id="UP000724874">
    <property type="component" value="Unassembled WGS sequence"/>
</dbReference>
<comment type="function">
    <text evidence="7">Cleaves proteins, imported into the mitochondrion, to their mature size. While most mitochondrial precursor proteins are processed to the mature form in one step by mitochondrial processing peptidase (MPP), the sequential cleavage by MIP of an octapeptide after initial processing by MPP is a required step for a subgroup of nuclear-encoded precursor proteins destined for the matrix or the inner membrane.</text>
</comment>
<organism evidence="10 11">
    <name type="scientific">Gymnopilus junonius</name>
    <name type="common">Spectacular rustgill mushroom</name>
    <name type="synonym">Gymnopilus spectabilis subsp. junonius</name>
    <dbReference type="NCBI Taxonomy" id="109634"/>
    <lineage>
        <taxon>Eukaryota</taxon>
        <taxon>Fungi</taxon>
        <taxon>Dikarya</taxon>
        <taxon>Basidiomycota</taxon>
        <taxon>Agaricomycotina</taxon>
        <taxon>Agaricomycetes</taxon>
        <taxon>Agaricomycetidae</taxon>
        <taxon>Agaricales</taxon>
        <taxon>Agaricineae</taxon>
        <taxon>Hymenogastraceae</taxon>
        <taxon>Gymnopilus</taxon>
    </lineage>
</organism>
<gene>
    <name evidence="10" type="ORF">CPB84DRAFT_1817523</name>
</gene>
<evidence type="ECO:0000256" key="4">
    <source>
        <dbReference type="ARBA" id="ARBA00022801"/>
    </source>
</evidence>
<dbReference type="Pfam" id="PF01432">
    <property type="entry name" value="Peptidase_M3"/>
    <property type="match status" value="1"/>
</dbReference>
<keyword evidence="2 8" id="KW-0645">Protease</keyword>
<dbReference type="PANTHER" id="PTHR11804:SF84">
    <property type="entry name" value="SACCHAROLYSIN"/>
    <property type="match status" value="1"/>
</dbReference>
<proteinExistence type="inferred from homology"/>
<dbReference type="InterPro" id="IPR024079">
    <property type="entry name" value="MetalloPept_cat_dom_sf"/>
</dbReference>
<evidence type="ECO:0000256" key="8">
    <source>
        <dbReference type="RuleBase" id="RU003435"/>
    </source>
</evidence>
<dbReference type="InterPro" id="IPR024077">
    <property type="entry name" value="Neurolysin/TOP_dom2"/>
</dbReference>
<feature type="domain" description="Peptidase M3A/M3B catalytic" evidence="9">
    <location>
        <begin position="278"/>
        <end position="480"/>
    </location>
</feature>
<reference evidence="10" key="1">
    <citation type="submission" date="2020-11" db="EMBL/GenBank/DDBJ databases">
        <authorList>
            <consortium name="DOE Joint Genome Institute"/>
            <person name="Ahrendt S."/>
            <person name="Riley R."/>
            <person name="Andreopoulos W."/>
            <person name="LaButti K."/>
            <person name="Pangilinan J."/>
            <person name="Ruiz-duenas F.J."/>
            <person name="Barrasa J.M."/>
            <person name="Sanchez-Garcia M."/>
            <person name="Camarero S."/>
            <person name="Miyauchi S."/>
            <person name="Serrano A."/>
            <person name="Linde D."/>
            <person name="Babiker R."/>
            <person name="Drula E."/>
            <person name="Ayuso-Fernandez I."/>
            <person name="Pacheco R."/>
            <person name="Padilla G."/>
            <person name="Ferreira P."/>
            <person name="Barriuso J."/>
            <person name="Kellner H."/>
            <person name="Castanera R."/>
            <person name="Alfaro M."/>
            <person name="Ramirez L."/>
            <person name="Pisabarro A.G."/>
            <person name="Kuo A."/>
            <person name="Tritt A."/>
            <person name="Lipzen A."/>
            <person name="He G."/>
            <person name="Yan M."/>
            <person name="Ng V."/>
            <person name="Cullen D."/>
            <person name="Martin F."/>
            <person name="Rosso M.-N."/>
            <person name="Henrissat B."/>
            <person name="Hibbett D."/>
            <person name="Martinez A.T."/>
            <person name="Grigoriev I.V."/>
        </authorList>
    </citation>
    <scope>NUCLEOTIDE SEQUENCE</scope>
    <source>
        <strain evidence="10">AH 44721</strain>
    </source>
</reference>
<dbReference type="InterPro" id="IPR045090">
    <property type="entry name" value="Pept_M3A_M3B"/>
</dbReference>
<protein>
    <recommendedName>
        <fullName evidence="9">Peptidase M3A/M3B catalytic domain-containing protein</fullName>
    </recommendedName>
</protein>
<dbReference type="SUPFAM" id="SSF55486">
    <property type="entry name" value="Metalloproteases ('zincins'), catalytic domain"/>
    <property type="match status" value="1"/>
</dbReference>
<dbReference type="Gene3D" id="3.40.390.10">
    <property type="entry name" value="Collagenase (Catalytic Domain)"/>
    <property type="match status" value="1"/>
</dbReference>
<evidence type="ECO:0000259" key="9">
    <source>
        <dbReference type="Pfam" id="PF01432"/>
    </source>
</evidence>
<dbReference type="GO" id="GO:0046872">
    <property type="term" value="F:metal ion binding"/>
    <property type="evidence" value="ECO:0007669"/>
    <property type="project" value="UniProtKB-UniRule"/>
</dbReference>
<dbReference type="GO" id="GO:0006518">
    <property type="term" value="P:peptide metabolic process"/>
    <property type="evidence" value="ECO:0007669"/>
    <property type="project" value="TreeGrafter"/>
</dbReference>
<dbReference type="Gene3D" id="1.10.1370.10">
    <property type="entry name" value="Neurolysin, domain 3"/>
    <property type="match status" value="3"/>
</dbReference>
<evidence type="ECO:0000256" key="5">
    <source>
        <dbReference type="ARBA" id="ARBA00022833"/>
    </source>
</evidence>